<feature type="compositionally biased region" description="Polar residues" evidence="1">
    <location>
        <begin position="292"/>
        <end position="342"/>
    </location>
</feature>
<keyword evidence="3" id="KW-1185">Reference proteome</keyword>
<sequence length="546" mass="59393">MPFPSSIHMPGTWNSEGVHPGLFRPPVSPSPNHDYLPAPAFAQDRSSRRRWSRRDVLPFHDASHGDAYMDGEGLFGHPARLQHRPYALAGQLGAPMTMTEDNGGGFMGESMFSDSDYRTALGSKRSRDQMEATTSTPTQLFHLPSKPEPSTGWGSLAISTIGGVVGRFWEFCKIGSFKGFSAGGGASYQLTPSGSLAEVRPALPTPPAEETFCFQANPWRGDHHHQFGDGLLHAPFQPGRFLEEIPETPARAEGYTPGPARKRRQTDYLPELGRNWVMIREPGEAVERRTPSKFTSPQRPSSQLCNQNVVPSFASNRFSTPSSRPSTNVLPSTTPRRPSASRTPGGRLSTAGSSRLPRPASAASFASFAGQPAPTPSKIPVRANPFTTPPRGTSNAILPAAAVPASTATTAAAVVAVVMDDMAEAPSRASSRRRRHTALPPPPVSHSSPHSRRRTNSAASLASSRLERTRRLDESASRLDAEARQLATQRKLEEREADVRMSAFNKRLQDMIRQGQEALGTTVEVDMMEEEAEAEAEADMWWDDAL</sequence>
<gene>
    <name evidence="2" type="ORF">ESCO_005380</name>
</gene>
<feature type="region of interest" description="Disordered" evidence="1">
    <location>
        <begin position="124"/>
        <end position="146"/>
    </location>
</feature>
<feature type="region of interest" description="Disordered" evidence="1">
    <location>
        <begin position="18"/>
        <end position="51"/>
    </location>
</feature>
<dbReference type="EMBL" id="LGSR01000017">
    <property type="protein sequence ID" value="KOS20446.1"/>
    <property type="molecule type" value="Genomic_DNA"/>
</dbReference>
<dbReference type="AlphaFoldDB" id="A0A0M8MVX3"/>
<dbReference type="STRING" id="150374.A0A0M8MVX3"/>
<name>A0A0M8MVX3_ESCWE</name>
<protein>
    <submittedName>
        <fullName evidence="2">Uncharacterized protein</fullName>
    </submittedName>
</protein>
<feature type="compositionally biased region" description="Basic and acidic residues" evidence="1">
    <location>
        <begin position="465"/>
        <end position="481"/>
    </location>
</feature>
<evidence type="ECO:0000313" key="3">
    <source>
        <dbReference type="Proteomes" id="UP000053831"/>
    </source>
</evidence>
<comment type="caution">
    <text evidence="2">The sequence shown here is derived from an EMBL/GenBank/DDBJ whole genome shotgun (WGS) entry which is preliminary data.</text>
</comment>
<dbReference type="Proteomes" id="UP000053831">
    <property type="component" value="Unassembled WGS sequence"/>
</dbReference>
<reference evidence="2 3" key="1">
    <citation type="submission" date="2015-07" db="EMBL/GenBank/DDBJ databases">
        <title>The genome of the fungus Escovopsis weberi, a specialized disease agent of ant agriculture.</title>
        <authorList>
            <person name="de Man T.J."/>
            <person name="Stajich J.E."/>
            <person name="Kubicek C.P."/>
            <person name="Chenthamara K."/>
            <person name="Atanasova L."/>
            <person name="Druzhinina I.S."/>
            <person name="Birnbaum S."/>
            <person name="Barribeau S.M."/>
            <person name="Teiling C."/>
            <person name="Suen G."/>
            <person name="Currie C."/>
            <person name="Gerardo N.M."/>
        </authorList>
    </citation>
    <scope>NUCLEOTIDE SEQUENCE [LARGE SCALE GENOMIC DNA]</scope>
</reference>
<evidence type="ECO:0000256" key="1">
    <source>
        <dbReference type="SAM" id="MobiDB-lite"/>
    </source>
</evidence>
<accession>A0A0M8MVX3</accession>
<organism evidence="2 3">
    <name type="scientific">Escovopsis weberi</name>
    <dbReference type="NCBI Taxonomy" id="150374"/>
    <lineage>
        <taxon>Eukaryota</taxon>
        <taxon>Fungi</taxon>
        <taxon>Dikarya</taxon>
        <taxon>Ascomycota</taxon>
        <taxon>Pezizomycotina</taxon>
        <taxon>Sordariomycetes</taxon>
        <taxon>Hypocreomycetidae</taxon>
        <taxon>Hypocreales</taxon>
        <taxon>Hypocreaceae</taxon>
        <taxon>Escovopsis</taxon>
    </lineage>
</organism>
<feature type="compositionally biased region" description="Low complexity" evidence="1">
    <location>
        <begin position="351"/>
        <end position="372"/>
    </location>
</feature>
<evidence type="ECO:0000313" key="2">
    <source>
        <dbReference type="EMBL" id="KOS20446.1"/>
    </source>
</evidence>
<dbReference type="OrthoDB" id="5138418at2759"/>
<feature type="region of interest" description="Disordered" evidence="1">
    <location>
        <begin position="283"/>
        <end position="392"/>
    </location>
</feature>
<feature type="region of interest" description="Disordered" evidence="1">
    <location>
        <begin position="425"/>
        <end position="481"/>
    </location>
</feature>
<feature type="region of interest" description="Disordered" evidence="1">
    <location>
        <begin position="245"/>
        <end position="267"/>
    </location>
</feature>
<proteinExistence type="predicted"/>